<accession>A0ABX1VGA5</accession>
<dbReference type="EMBL" id="WTPX01000071">
    <property type="protein sequence ID" value="NNJ26297.1"/>
    <property type="molecule type" value="Genomic_DNA"/>
</dbReference>
<keyword evidence="2" id="KW-0808">Transferase</keyword>
<comment type="caution">
    <text evidence="3">The sequence shown here is derived from an EMBL/GenBank/DDBJ whole genome shotgun (WGS) entry which is preliminary data.</text>
</comment>
<dbReference type="PANTHER" id="PTHR43619:SF2">
    <property type="entry name" value="S-ADENOSYL-L-METHIONINE-DEPENDENT METHYLTRANSFERASES SUPERFAMILY PROTEIN"/>
    <property type="match status" value="1"/>
</dbReference>
<evidence type="ECO:0000256" key="1">
    <source>
        <dbReference type="ARBA" id="ARBA00022603"/>
    </source>
</evidence>
<evidence type="ECO:0000256" key="2">
    <source>
        <dbReference type="ARBA" id="ARBA00022679"/>
    </source>
</evidence>
<dbReference type="Proteomes" id="UP000609651">
    <property type="component" value="Unassembled WGS sequence"/>
</dbReference>
<name>A0ABX1VGA5_9PLAN</name>
<dbReference type="InterPro" id="IPR029063">
    <property type="entry name" value="SAM-dependent_MTases_sf"/>
</dbReference>
<keyword evidence="1" id="KW-0489">Methyltransferase</keyword>
<evidence type="ECO:0000313" key="3">
    <source>
        <dbReference type="EMBL" id="NNJ26297.1"/>
    </source>
</evidence>
<evidence type="ECO:0000313" key="4">
    <source>
        <dbReference type="Proteomes" id="UP000609651"/>
    </source>
</evidence>
<proteinExistence type="predicted"/>
<evidence type="ECO:0008006" key="5">
    <source>
        <dbReference type="Google" id="ProtNLM"/>
    </source>
</evidence>
<dbReference type="Gene3D" id="3.40.50.150">
    <property type="entry name" value="Vaccinia Virus protein VP39"/>
    <property type="match status" value="1"/>
</dbReference>
<keyword evidence="4" id="KW-1185">Reference proteome</keyword>
<dbReference type="Pfam" id="PF04072">
    <property type="entry name" value="LCM"/>
    <property type="match status" value="1"/>
</dbReference>
<dbReference type="SUPFAM" id="SSF53335">
    <property type="entry name" value="S-adenosyl-L-methionine-dependent methyltransferases"/>
    <property type="match status" value="1"/>
</dbReference>
<reference evidence="3 4" key="1">
    <citation type="journal article" date="2020" name="Syst. Appl. Microbiol.">
        <title>Alienimonas chondri sp. nov., a novel planctomycete isolated from the biofilm of the red alga Chondrus crispus.</title>
        <authorList>
            <person name="Vitorino I."/>
            <person name="Albuquerque L."/>
            <person name="Wiegand S."/>
            <person name="Kallscheuer N."/>
            <person name="da Costa M.S."/>
            <person name="Lobo-da-Cunha A."/>
            <person name="Jogler C."/>
            <person name="Lage O.M."/>
        </authorList>
    </citation>
    <scope>NUCLEOTIDE SEQUENCE [LARGE SCALE GENOMIC DNA]</scope>
    <source>
        <strain evidence="3 4">LzC2</strain>
    </source>
</reference>
<dbReference type="InterPro" id="IPR007213">
    <property type="entry name" value="Ppm1/Ppm2/Tcmp"/>
</dbReference>
<protein>
    <recommendedName>
        <fullName evidence="5">Class I SAM-dependent methyltransferase</fullName>
    </recommendedName>
</protein>
<organism evidence="3 4">
    <name type="scientific">Alienimonas chondri</name>
    <dbReference type="NCBI Taxonomy" id="2681879"/>
    <lineage>
        <taxon>Bacteria</taxon>
        <taxon>Pseudomonadati</taxon>
        <taxon>Planctomycetota</taxon>
        <taxon>Planctomycetia</taxon>
        <taxon>Planctomycetales</taxon>
        <taxon>Planctomycetaceae</taxon>
        <taxon>Alienimonas</taxon>
    </lineage>
</organism>
<sequence length="323" mass="36107">MHSPPPSLPNGWGFRPGEGIEPGSTLCGMTIDAAESAAGLSRGRPTSPNDDALDLGPVQQTLLVPLWARAADTRSRLSILSDPKAVEIVDALGDRFGHFTRSALRSRIGIALRTLQFDDWLRTFLTENPGGTVADVGVGLNTRYERCDDGAAHWLEVDLPDSMAVRRRYFEETNRRTMLAGSVLERDWIDRLLDLPPPYFVCIEGVLMYLPESDVRRVIDMLGERLPGATLTFDALTPDGVATQSRHDTLKHFEARFDWGVEEVRSLEGWRPGLTCEDAVTLKEIAVRNVHRMPWMLKLIGLGMSTVRRRAVRAYWLAKFRVA</sequence>
<gene>
    <name evidence="3" type="ORF">LzC2_23790</name>
</gene>
<dbReference type="PANTHER" id="PTHR43619">
    <property type="entry name" value="S-ADENOSYL-L-METHIONINE-DEPENDENT METHYLTRANSFERASE YKTD-RELATED"/>
    <property type="match status" value="1"/>
</dbReference>